<dbReference type="InterPro" id="IPR007210">
    <property type="entry name" value="ABC_Gly_betaine_transp_sub-bd"/>
</dbReference>
<dbReference type="EMBL" id="CAEZXM010000068">
    <property type="protein sequence ID" value="CAB4685896.1"/>
    <property type="molecule type" value="Genomic_DNA"/>
</dbReference>
<accession>A0A6J6NIA8</accession>
<name>A0A6J6NIA8_9ZZZZ</name>
<dbReference type="GO" id="GO:0043190">
    <property type="term" value="C:ATP-binding cassette (ABC) transporter complex"/>
    <property type="evidence" value="ECO:0007669"/>
    <property type="project" value="InterPro"/>
</dbReference>
<dbReference type="GO" id="GO:0022857">
    <property type="term" value="F:transmembrane transporter activity"/>
    <property type="evidence" value="ECO:0007669"/>
    <property type="project" value="InterPro"/>
</dbReference>
<protein>
    <submittedName>
        <fullName evidence="2">Unannotated protein</fullName>
    </submittedName>
</protein>
<dbReference type="AlphaFoldDB" id="A0A6J6NIA8"/>
<dbReference type="Gene3D" id="3.40.190.10">
    <property type="entry name" value="Periplasmic binding protein-like II"/>
    <property type="match status" value="1"/>
</dbReference>
<feature type="domain" description="ABC-type glycine betaine transport system substrate-binding" evidence="1">
    <location>
        <begin position="40"/>
        <end position="357"/>
    </location>
</feature>
<dbReference type="SUPFAM" id="SSF53850">
    <property type="entry name" value="Periplasmic binding protein-like II"/>
    <property type="match status" value="2"/>
</dbReference>
<reference evidence="2" key="1">
    <citation type="submission" date="2020-05" db="EMBL/GenBank/DDBJ databases">
        <authorList>
            <person name="Chiriac C."/>
            <person name="Salcher M."/>
            <person name="Ghai R."/>
            <person name="Kavagutti S V."/>
        </authorList>
    </citation>
    <scope>NUCLEOTIDE SEQUENCE</scope>
</reference>
<sequence>MTTTHLGRRVSAALLILGSMGISACGSSGSAPTTDATVETVVVVGFDNDQSRVLTEVYAQGLEKAGIRVGRKDPVADLAEGYAAINSGQADVLITYTGDLLAQVIAAEPDAAAATTTAAPASSVTTIASTSTVAAATTTAPPEPAAPVVTVAGQTTTTVGPPVSSGQSTADRVTAQINAIGEILPSTMLFGAPALAQDKPSIICSNSVATSNSLATMSDLAAAANLVTFASTAEFAASTSFGLAGFTKLYGATLSNVVELNEAKVADAITKGDVGCGVMRSTDHNITSDMSQLEDNLGLATDQAVLPLISSAASTPGITQRLDAISSALGTADIRAMMHAIIVSKGRPTIVAENWLRSVGVTTQ</sequence>
<gene>
    <name evidence="2" type="ORF">UFOPK2366_00486</name>
</gene>
<organism evidence="2">
    <name type="scientific">freshwater metagenome</name>
    <dbReference type="NCBI Taxonomy" id="449393"/>
    <lineage>
        <taxon>unclassified sequences</taxon>
        <taxon>metagenomes</taxon>
        <taxon>ecological metagenomes</taxon>
    </lineage>
</organism>
<evidence type="ECO:0000259" key="1">
    <source>
        <dbReference type="Pfam" id="PF04069"/>
    </source>
</evidence>
<evidence type="ECO:0000313" key="2">
    <source>
        <dbReference type="EMBL" id="CAB4685896.1"/>
    </source>
</evidence>
<dbReference type="Pfam" id="PF04069">
    <property type="entry name" value="OpuAC"/>
    <property type="match status" value="1"/>
</dbReference>
<dbReference type="Gene3D" id="3.40.190.120">
    <property type="entry name" value="Osmoprotection protein (prox), domain 2"/>
    <property type="match status" value="1"/>
</dbReference>
<proteinExistence type="predicted"/>